<dbReference type="PANTHER" id="PTHR32419">
    <property type="entry name" value="GLUTATHIONYL-HYDROQUINONE REDUCTASE"/>
    <property type="match status" value="1"/>
</dbReference>
<dbReference type="CDD" id="cd03190">
    <property type="entry name" value="GST_C_Omega_like"/>
    <property type="match status" value="1"/>
</dbReference>
<dbReference type="InterPro" id="IPR004045">
    <property type="entry name" value="Glutathione_S-Trfase_N"/>
</dbReference>
<sequence length="287" mass="32713">TEAGNPYQPAAGRYTLYVGLGCPWAHRTLVVRMLKGLEDVISVVIASPSPNQGIWVLNQEQEGCRSLPELYELAEPVYSGRCTVPVLWDKQTKTIVNNESAEIIMILNSEFNEFAKNPLLNLYPKELKEKIDLWNEKIYHTVNNGVYRCGFAQTQEAYEKACDELFATLDEIDTALEMNRYLCGNKVTLADVRLFTTLFRFDIVYYGLFKCNRYRIKDYRNLSSYLRDLYQLPGVADTCDLESVKRDYYGNLFPLNPGGIIPSGPDLKSLLEPHGRQDLGINKALQD</sequence>
<gene>
    <name evidence="5" type="ORF">F6J89_32505</name>
</gene>
<proteinExistence type="predicted"/>
<evidence type="ECO:0000313" key="5">
    <source>
        <dbReference type="EMBL" id="NER32198.1"/>
    </source>
</evidence>
<feature type="domain" description="GST C-terminal" evidence="4">
    <location>
        <begin position="124"/>
        <end position="248"/>
    </location>
</feature>
<feature type="site" description="Lowers pKa of active site Cys" evidence="3">
    <location>
        <position position="248"/>
    </location>
</feature>
<dbReference type="GO" id="GO:0005737">
    <property type="term" value="C:cytoplasm"/>
    <property type="evidence" value="ECO:0007669"/>
    <property type="project" value="TreeGrafter"/>
</dbReference>
<dbReference type="InterPro" id="IPR047047">
    <property type="entry name" value="GST_Omega-like_C"/>
</dbReference>
<comment type="caution">
    <text evidence="5">The sequence shown here is derived from an EMBL/GenBank/DDBJ whole genome shotgun (WGS) entry which is preliminary data.</text>
</comment>
<evidence type="ECO:0000256" key="2">
    <source>
        <dbReference type="PIRSR" id="PIRSR015753-2"/>
    </source>
</evidence>
<dbReference type="Gene3D" id="3.40.30.10">
    <property type="entry name" value="Glutaredoxin"/>
    <property type="match status" value="1"/>
</dbReference>
<evidence type="ECO:0000256" key="1">
    <source>
        <dbReference type="PIRSR" id="PIRSR015753-1"/>
    </source>
</evidence>
<keyword evidence="5" id="KW-0808">Transferase</keyword>
<name>A0A6B3NSL8_9CYAN</name>
<dbReference type="SFLD" id="SFLDS00019">
    <property type="entry name" value="Glutathione_Transferase_(cytos"/>
    <property type="match status" value="1"/>
</dbReference>
<reference evidence="5" key="1">
    <citation type="submission" date="2019-11" db="EMBL/GenBank/DDBJ databases">
        <title>Genomic insights into an expanded diversity of filamentous marine cyanobacteria reveals the extraordinary biosynthetic potential of Moorea and Okeania.</title>
        <authorList>
            <person name="Ferreira Leao T."/>
            <person name="Wang M."/>
            <person name="Moss N."/>
            <person name="Da Silva R."/>
            <person name="Sanders J."/>
            <person name="Nurk S."/>
            <person name="Gurevich A."/>
            <person name="Humphrey G."/>
            <person name="Reher R."/>
            <person name="Zhu Q."/>
            <person name="Belda-Ferre P."/>
            <person name="Glukhov E."/>
            <person name="Rex R."/>
            <person name="Dorrestein P.C."/>
            <person name="Knight R."/>
            <person name="Pevzner P."/>
            <person name="Gerwick W.H."/>
            <person name="Gerwick L."/>
        </authorList>
    </citation>
    <scope>NUCLEOTIDE SEQUENCE</scope>
    <source>
        <strain evidence="5">SIO1C4</strain>
    </source>
</reference>
<dbReference type="EMBL" id="JAAHFQ010001110">
    <property type="protein sequence ID" value="NER32198.1"/>
    <property type="molecule type" value="Genomic_DNA"/>
</dbReference>
<dbReference type="InterPro" id="IPR040079">
    <property type="entry name" value="Glutathione_S-Trfase"/>
</dbReference>
<feature type="binding site" evidence="2">
    <location>
        <position position="55"/>
    </location>
    <ligand>
        <name>glutathione</name>
        <dbReference type="ChEBI" id="CHEBI:57925"/>
    </ligand>
</feature>
<dbReference type="GO" id="GO:0004364">
    <property type="term" value="F:glutathione transferase activity"/>
    <property type="evidence" value="ECO:0007669"/>
    <property type="project" value="InterPro"/>
</dbReference>
<protein>
    <submittedName>
        <fullName evidence="5">Glutathione S-transferase family protein</fullName>
    </submittedName>
</protein>
<dbReference type="AlphaFoldDB" id="A0A6B3NSL8"/>
<feature type="site" description="Lowers pKa of active site Cys" evidence="3">
    <location>
        <position position="205"/>
    </location>
</feature>
<dbReference type="InterPro" id="IPR016639">
    <property type="entry name" value="GST_Omega/GSH"/>
</dbReference>
<feature type="active site" description="Nucleophile" evidence="1">
    <location>
        <position position="22"/>
    </location>
</feature>
<feature type="binding site" evidence="2">
    <location>
        <begin position="99"/>
        <end position="100"/>
    </location>
    <ligand>
        <name>glutathione</name>
        <dbReference type="ChEBI" id="CHEBI:57925"/>
    </ligand>
</feature>
<dbReference type="Pfam" id="PF13410">
    <property type="entry name" value="GST_C_2"/>
    <property type="match status" value="1"/>
</dbReference>
<accession>A0A6B3NSL8</accession>
<dbReference type="SUPFAM" id="SSF52833">
    <property type="entry name" value="Thioredoxin-like"/>
    <property type="match status" value="1"/>
</dbReference>
<dbReference type="SFLD" id="SFLDG01206">
    <property type="entry name" value="Xi.1"/>
    <property type="match status" value="1"/>
</dbReference>
<evidence type="ECO:0000256" key="3">
    <source>
        <dbReference type="PIRSR" id="PIRSR015753-3"/>
    </source>
</evidence>
<feature type="binding site" evidence="2">
    <location>
        <begin position="81"/>
        <end position="84"/>
    </location>
    <ligand>
        <name>glutathione</name>
        <dbReference type="ChEBI" id="CHEBI:57925"/>
    </ligand>
</feature>
<dbReference type="InterPro" id="IPR010987">
    <property type="entry name" value="Glutathione-S-Trfase_C-like"/>
</dbReference>
<dbReference type="SUPFAM" id="SSF47616">
    <property type="entry name" value="GST C-terminal domain-like"/>
    <property type="match status" value="1"/>
</dbReference>
<organism evidence="5">
    <name type="scientific">Symploca sp. SIO1C4</name>
    <dbReference type="NCBI Taxonomy" id="2607765"/>
    <lineage>
        <taxon>Bacteria</taxon>
        <taxon>Bacillati</taxon>
        <taxon>Cyanobacteriota</taxon>
        <taxon>Cyanophyceae</taxon>
        <taxon>Coleofasciculales</taxon>
        <taxon>Coleofasciculaceae</taxon>
        <taxon>Symploca</taxon>
    </lineage>
</organism>
<feature type="active site" description="Proton donor/acceptor" evidence="1">
    <location>
        <position position="147"/>
    </location>
</feature>
<dbReference type="PIRSF" id="PIRSF015753">
    <property type="entry name" value="GST"/>
    <property type="match status" value="1"/>
</dbReference>
<evidence type="ECO:0000259" key="4">
    <source>
        <dbReference type="PROSITE" id="PS50405"/>
    </source>
</evidence>
<feature type="non-terminal residue" evidence="5">
    <location>
        <position position="1"/>
    </location>
</feature>
<dbReference type="PANTHER" id="PTHR32419:SF6">
    <property type="entry name" value="GLUTATHIONE S-TRANSFERASE OMEGA-LIKE 1-RELATED"/>
    <property type="match status" value="1"/>
</dbReference>
<dbReference type="InterPro" id="IPR036249">
    <property type="entry name" value="Thioredoxin-like_sf"/>
</dbReference>
<dbReference type="Pfam" id="PF13409">
    <property type="entry name" value="GST_N_2"/>
    <property type="match status" value="1"/>
</dbReference>
<dbReference type="Gene3D" id="1.20.1050.10">
    <property type="match status" value="1"/>
</dbReference>
<dbReference type="InterPro" id="IPR036282">
    <property type="entry name" value="Glutathione-S-Trfase_C_sf"/>
</dbReference>
<dbReference type="PROSITE" id="PS50405">
    <property type="entry name" value="GST_CTER"/>
    <property type="match status" value="1"/>
</dbReference>
<dbReference type="SFLD" id="SFLDG01148">
    <property type="entry name" value="Xi_(cytGST)"/>
    <property type="match status" value="1"/>
</dbReference>